<dbReference type="PRINTS" id="PR00032">
    <property type="entry name" value="HTHARAC"/>
</dbReference>
<evidence type="ECO:0000256" key="4">
    <source>
        <dbReference type="ARBA" id="ARBA00023163"/>
    </source>
</evidence>
<dbReference type="KEGG" id="ppg:PputGB1_2973"/>
<organism evidence="7 8">
    <name type="scientific">Pseudomonas putida (strain GB-1)</name>
    <dbReference type="NCBI Taxonomy" id="76869"/>
    <lineage>
        <taxon>Bacteria</taxon>
        <taxon>Pseudomonadati</taxon>
        <taxon>Pseudomonadota</taxon>
        <taxon>Gammaproteobacteria</taxon>
        <taxon>Pseudomonadales</taxon>
        <taxon>Pseudomonadaceae</taxon>
        <taxon>Pseudomonas</taxon>
    </lineage>
</organism>
<feature type="domain" description="HTH araC/xylS-type" evidence="6">
    <location>
        <begin position="26"/>
        <end position="124"/>
    </location>
</feature>
<dbReference type="GO" id="GO:0009893">
    <property type="term" value="P:positive regulation of metabolic process"/>
    <property type="evidence" value="ECO:0007669"/>
    <property type="project" value="UniProtKB-ARBA"/>
</dbReference>
<dbReference type="EMBL" id="CP000926">
    <property type="protein sequence ID" value="ABY98865.1"/>
    <property type="molecule type" value="Genomic_DNA"/>
</dbReference>
<dbReference type="HOGENOM" id="CLU_000445_81_5_6"/>
<gene>
    <name evidence="7" type="ordered locus">PputGB1_2973</name>
</gene>
<evidence type="ECO:0000313" key="8">
    <source>
        <dbReference type="Proteomes" id="UP000002157"/>
    </source>
</evidence>
<dbReference type="InterPro" id="IPR020449">
    <property type="entry name" value="Tscrpt_reg_AraC-type_HTH"/>
</dbReference>
<dbReference type="RefSeq" id="WP_012272595.1">
    <property type="nucleotide sequence ID" value="NC_010322.1"/>
</dbReference>
<dbReference type="PANTHER" id="PTHR46796">
    <property type="entry name" value="HTH-TYPE TRANSCRIPTIONAL ACTIVATOR RHAS-RELATED"/>
    <property type="match status" value="1"/>
</dbReference>
<keyword evidence="4" id="KW-0804">Transcription</keyword>
<dbReference type="GO" id="GO:0043565">
    <property type="term" value="F:sequence-specific DNA binding"/>
    <property type="evidence" value="ECO:0007669"/>
    <property type="project" value="InterPro"/>
</dbReference>
<dbReference type="AlphaFoldDB" id="B0KFE2"/>
<evidence type="ECO:0000259" key="6">
    <source>
        <dbReference type="PROSITE" id="PS01124"/>
    </source>
</evidence>
<dbReference type="SUPFAM" id="SSF46689">
    <property type="entry name" value="Homeodomain-like"/>
    <property type="match status" value="2"/>
</dbReference>
<dbReference type="InterPro" id="IPR018060">
    <property type="entry name" value="HTH_AraC"/>
</dbReference>
<comment type="function">
    <text evidence="5">Regulatory protein of the TOL plasmid xyl operons. XylS activates the xylXYZLTEGFJQKIH operon required for the degradation of toluene, m-xylene and p-xylene.</text>
</comment>
<evidence type="ECO:0000256" key="5">
    <source>
        <dbReference type="ARBA" id="ARBA00037345"/>
    </source>
</evidence>
<evidence type="ECO:0000256" key="3">
    <source>
        <dbReference type="ARBA" id="ARBA00023125"/>
    </source>
</evidence>
<comment type="subcellular location">
    <subcellularLocation>
        <location evidence="1">Cytoplasm</location>
    </subcellularLocation>
</comment>
<dbReference type="GO" id="GO:0005737">
    <property type="term" value="C:cytoplasm"/>
    <property type="evidence" value="ECO:0007669"/>
    <property type="project" value="UniProtKB-SubCell"/>
</dbReference>
<sequence length="127" mass="14442">MISDNGTVLATVALKTTGRLKLWQLATAKRLMMENLDTGITVTEIAEACALTRSHFTRMFRETEQVPPQQWMREQRLRKSKELLEGSGMMLAEIALECGFCDQSHFCRTFVKAEGISPQAWQRQASF</sequence>
<dbReference type="Pfam" id="PF12833">
    <property type="entry name" value="HTH_18"/>
    <property type="match status" value="1"/>
</dbReference>
<dbReference type="PANTHER" id="PTHR46796:SF14">
    <property type="entry name" value="TRANSCRIPTIONAL REGULATORY PROTEIN"/>
    <property type="match status" value="1"/>
</dbReference>
<dbReference type="GO" id="GO:0003700">
    <property type="term" value="F:DNA-binding transcription factor activity"/>
    <property type="evidence" value="ECO:0007669"/>
    <property type="project" value="InterPro"/>
</dbReference>
<proteinExistence type="predicted"/>
<evidence type="ECO:0000256" key="1">
    <source>
        <dbReference type="ARBA" id="ARBA00004496"/>
    </source>
</evidence>
<evidence type="ECO:0000256" key="2">
    <source>
        <dbReference type="ARBA" id="ARBA00023015"/>
    </source>
</evidence>
<dbReference type="SMART" id="SM00342">
    <property type="entry name" value="HTH_ARAC"/>
    <property type="match status" value="1"/>
</dbReference>
<dbReference type="Proteomes" id="UP000002157">
    <property type="component" value="Chromosome"/>
</dbReference>
<keyword evidence="3" id="KW-0238">DNA-binding</keyword>
<dbReference type="PROSITE" id="PS00041">
    <property type="entry name" value="HTH_ARAC_FAMILY_1"/>
    <property type="match status" value="1"/>
</dbReference>
<dbReference type="InterPro" id="IPR018062">
    <property type="entry name" value="HTH_AraC-typ_CS"/>
</dbReference>
<dbReference type="PROSITE" id="PS01124">
    <property type="entry name" value="HTH_ARAC_FAMILY_2"/>
    <property type="match status" value="1"/>
</dbReference>
<dbReference type="Gene3D" id="1.10.10.60">
    <property type="entry name" value="Homeodomain-like"/>
    <property type="match status" value="2"/>
</dbReference>
<evidence type="ECO:0000313" key="7">
    <source>
        <dbReference type="EMBL" id="ABY98865.1"/>
    </source>
</evidence>
<accession>B0KFE2</accession>
<dbReference type="eggNOG" id="COG4977">
    <property type="taxonomic scope" value="Bacteria"/>
</dbReference>
<name>B0KFE2_PSEPG</name>
<dbReference type="InterPro" id="IPR050204">
    <property type="entry name" value="AraC_XylS_family_regulators"/>
</dbReference>
<protein>
    <submittedName>
        <fullName evidence="7">Transcriptional regulator, AraC family</fullName>
    </submittedName>
</protein>
<keyword evidence="2" id="KW-0805">Transcription regulation</keyword>
<reference evidence="7 8" key="1">
    <citation type="submission" date="2008-01" db="EMBL/GenBank/DDBJ databases">
        <title>Complete sequence of Pseudomonas putida GB-1.</title>
        <authorList>
            <consortium name="US DOE Joint Genome Institute"/>
            <person name="Copeland A."/>
            <person name="Lucas S."/>
            <person name="Lapidus A."/>
            <person name="Barry K."/>
            <person name="Glavina del Rio T."/>
            <person name="Dalin E."/>
            <person name="Tice H."/>
            <person name="Pitluck S."/>
            <person name="Bruce D."/>
            <person name="Goodwin L."/>
            <person name="Chertkov O."/>
            <person name="Brettin T."/>
            <person name="Detter J.C."/>
            <person name="Han C."/>
            <person name="Kuske C.R."/>
            <person name="Schmutz J."/>
            <person name="Larimer F."/>
            <person name="Land M."/>
            <person name="Hauser L."/>
            <person name="Kyrpides N."/>
            <person name="Kim E."/>
            <person name="McCarthy J.K."/>
            <person name="Richardson P."/>
        </authorList>
    </citation>
    <scope>NUCLEOTIDE SEQUENCE [LARGE SCALE GENOMIC DNA]</scope>
    <source>
        <strain evidence="7 8">GB-1</strain>
    </source>
</reference>
<dbReference type="InterPro" id="IPR009057">
    <property type="entry name" value="Homeodomain-like_sf"/>
</dbReference>